<evidence type="ECO:0000313" key="11">
    <source>
        <dbReference type="EMBL" id="MXO84892.1"/>
    </source>
</evidence>
<dbReference type="GO" id="GO:0005886">
    <property type="term" value="C:plasma membrane"/>
    <property type="evidence" value="ECO:0007669"/>
    <property type="project" value="UniProtKB-SubCell"/>
</dbReference>
<dbReference type="PANTHER" id="PTHR38035:SF1">
    <property type="entry name" value="ANCILLARY SECYEG TRANSLOCON SUBUNIT"/>
    <property type="match status" value="1"/>
</dbReference>
<evidence type="ECO:0000256" key="3">
    <source>
        <dbReference type="ARBA" id="ARBA00022475"/>
    </source>
</evidence>
<feature type="compositionally biased region" description="Basic and acidic residues" evidence="8">
    <location>
        <begin position="10"/>
        <end position="21"/>
    </location>
</feature>
<organism evidence="11 12">
    <name type="scientific">Parapontixanthobacter aurantiacus</name>
    <dbReference type="NCBI Taxonomy" id="1463599"/>
    <lineage>
        <taxon>Bacteria</taxon>
        <taxon>Pseudomonadati</taxon>
        <taxon>Pseudomonadota</taxon>
        <taxon>Alphaproteobacteria</taxon>
        <taxon>Sphingomonadales</taxon>
        <taxon>Erythrobacteraceae</taxon>
        <taxon>Parapontixanthobacter</taxon>
    </lineage>
</organism>
<gene>
    <name evidence="11" type="ORF">GRI38_02435</name>
</gene>
<feature type="region of interest" description="Disordered" evidence="8">
    <location>
        <begin position="1"/>
        <end position="21"/>
    </location>
</feature>
<dbReference type="PANTHER" id="PTHR38035">
    <property type="entry name" value="UPF0070 PROTEIN YFGM"/>
    <property type="match status" value="1"/>
</dbReference>
<sequence length="263" mass="27831">MALTPTNPKANDKKARREAAEGDVLMREVDEAVRQDDMAAFGKRYGAPLLAVVGVALLAFGGYLYWNNAQEGARERDSETLVTAFDQQEAGNLSAATQALEPLATGEREGARAIALMGQASIALQDGKTQAAAQMFEAIADDASVPDEIRELARVRQVSTMYDRLEPAETIRLLDAAAQPGRPFFASAAEMKAMALVAQGKRQEAGALFAQIAQDDETPPTLQSRARQMAGLMGVDSIDDPANVISGTATTTPEAGEATASDS</sequence>
<feature type="compositionally biased region" description="Low complexity" evidence="8">
    <location>
        <begin position="247"/>
        <end position="263"/>
    </location>
</feature>
<keyword evidence="6 9" id="KW-0472">Membrane</keyword>
<protein>
    <submittedName>
        <fullName evidence="11">Tetratricopeptide repeat protein</fullName>
    </submittedName>
</protein>
<dbReference type="InterPro" id="IPR026039">
    <property type="entry name" value="YfgM"/>
</dbReference>
<feature type="domain" description="Ancillary SecYEG translocon subunit/Cell division coordinator CpoB TPR" evidence="10">
    <location>
        <begin position="41"/>
        <end position="211"/>
    </location>
</feature>
<dbReference type="Pfam" id="PF09976">
    <property type="entry name" value="TPR_21"/>
    <property type="match status" value="1"/>
</dbReference>
<evidence type="ECO:0000256" key="1">
    <source>
        <dbReference type="ARBA" id="ARBA00004167"/>
    </source>
</evidence>
<dbReference type="GO" id="GO:0044877">
    <property type="term" value="F:protein-containing complex binding"/>
    <property type="evidence" value="ECO:0007669"/>
    <property type="project" value="InterPro"/>
</dbReference>
<reference evidence="11 12" key="1">
    <citation type="submission" date="2019-12" db="EMBL/GenBank/DDBJ databases">
        <title>Genomic-based taxomic classification of the family Erythrobacteraceae.</title>
        <authorList>
            <person name="Xu L."/>
        </authorList>
    </citation>
    <scope>NUCLEOTIDE SEQUENCE [LARGE SCALE GENOMIC DNA]</scope>
    <source>
        <strain evidence="11 12">MCCC 1A09962</strain>
    </source>
</reference>
<name>A0A844ZC92_9SPHN</name>
<evidence type="ECO:0000259" key="10">
    <source>
        <dbReference type="Pfam" id="PF09976"/>
    </source>
</evidence>
<evidence type="ECO:0000256" key="2">
    <source>
        <dbReference type="ARBA" id="ARBA00004236"/>
    </source>
</evidence>
<evidence type="ECO:0000256" key="4">
    <source>
        <dbReference type="ARBA" id="ARBA00022692"/>
    </source>
</evidence>
<evidence type="ECO:0000256" key="8">
    <source>
        <dbReference type="SAM" id="MobiDB-lite"/>
    </source>
</evidence>
<feature type="transmembrane region" description="Helical" evidence="9">
    <location>
        <begin position="45"/>
        <end position="66"/>
    </location>
</feature>
<keyword evidence="12" id="KW-1185">Reference proteome</keyword>
<evidence type="ECO:0000256" key="9">
    <source>
        <dbReference type="SAM" id="Phobius"/>
    </source>
</evidence>
<keyword evidence="7" id="KW-0143">Chaperone</keyword>
<evidence type="ECO:0000256" key="6">
    <source>
        <dbReference type="ARBA" id="ARBA00023136"/>
    </source>
</evidence>
<accession>A0A844ZC92</accession>
<keyword evidence="5 9" id="KW-1133">Transmembrane helix</keyword>
<feature type="region of interest" description="Disordered" evidence="8">
    <location>
        <begin position="240"/>
        <end position="263"/>
    </location>
</feature>
<dbReference type="EMBL" id="WTYW01000001">
    <property type="protein sequence ID" value="MXO84892.1"/>
    <property type="molecule type" value="Genomic_DNA"/>
</dbReference>
<dbReference type="InterPro" id="IPR018704">
    <property type="entry name" value="SecYEG/CpoB_TPR"/>
</dbReference>
<dbReference type="Proteomes" id="UP000433104">
    <property type="component" value="Unassembled WGS sequence"/>
</dbReference>
<evidence type="ECO:0000256" key="5">
    <source>
        <dbReference type="ARBA" id="ARBA00022989"/>
    </source>
</evidence>
<dbReference type="AlphaFoldDB" id="A0A844ZC92"/>
<comment type="subcellular location">
    <subcellularLocation>
        <location evidence="2">Cell membrane</location>
    </subcellularLocation>
    <subcellularLocation>
        <location evidence="1">Membrane</location>
        <topology evidence="1">Single-pass membrane protein</topology>
    </subcellularLocation>
</comment>
<dbReference type="OrthoDB" id="7173339at2"/>
<evidence type="ECO:0000313" key="12">
    <source>
        <dbReference type="Proteomes" id="UP000433104"/>
    </source>
</evidence>
<comment type="caution">
    <text evidence="11">The sequence shown here is derived from an EMBL/GenBank/DDBJ whole genome shotgun (WGS) entry which is preliminary data.</text>
</comment>
<dbReference type="RefSeq" id="WP_160681393.1">
    <property type="nucleotide sequence ID" value="NZ_WTYW01000001.1"/>
</dbReference>
<evidence type="ECO:0000256" key="7">
    <source>
        <dbReference type="ARBA" id="ARBA00023186"/>
    </source>
</evidence>
<keyword evidence="3" id="KW-1003">Cell membrane</keyword>
<keyword evidence="4 9" id="KW-0812">Transmembrane</keyword>
<proteinExistence type="predicted"/>